<keyword evidence="1" id="KW-0521">NADP</keyword>
<dbReference type="EMBL" id="JAACJN010000158">
    <property type="protein sequence ID" value="KAF5366074.1"/>
    <property type="molecule type" value="Genomic_DNA"/>
</dbReference>
<comment type="caution">
    <text evidence="4">The sequence shown here is derived from an EMBL/GenBank/DDBJ whole genome shotgun (WGS) entry which is preliminary data.</text>
</comment>
<dbReference type="InterPro" id="IPR036291">
    <property type="entry name" value="NAD(P)-bd_dom_sf"/>
</dbReference>
<accession>A0A8H5GJU3</accession>
<dbReference type="InterPro" id="IPR051609">
    <property type="entry name" value="NmrA/Isoflavone_reductase-like"/>
</dbReference>
<dbReference type="PANTHER" id="PTHR47706:SF9">
    <property type="entry name" value="NMRA-LIKE DOMAIN-CONTAINING PROTEIN-RELATED"/>
    <property type="match status" value="1"/>
</dbReference>
<organism evidence="4 5">
    <name type="scientific">Collybiopsis confluens</name>
    <dbReference type="NCBI Taxonomy" id="2823264"/>
    <lineage>
        <taxon>Eukaryota</taxon>
        <taxon>Fungi</taxon>
        <taxon>Dikarya</taxon>
        <taxon>Basidiomycota</taxon>
        <taxon>Agaricomycotina</taxon>
        <taxon>Agaricomycetes</taxon>
        <taxon>Agaricomycetidae</taxon>
        <taxon>Agaricales</taxon>
        <taxon>Marasmiineae</taxon>
        <taxon>Omphalotaceae</taxon>
        <taxon>Collybiopsis</taxon>
    </lineage>
</organism>
<dbReference type="Pfam" id="PF05368">
    <property type="entry name" value="NmrA"/>
    <property type="match status" value="1"/>
</dbReference>
<proteinExistence type="predicted"/>
<evidence type="ECO:0000256" key="1">
    <source>
        <dbReference type="ARBA" id="ARBA00022857"/>
    </source>
</evidence>
<evidence type="ECO:0000259" key="3">
    <source>
        <dbReference type="Pfam" id="PF05368"/>
    </source>
</evidence>
<dbReference type="SUPFAM" id="SSF51735">
    <property type="entry name" value="NAD(P)-binding Rossmann-fold domains"/>
    <property type="match status" value="1"/>
</dbReference>
<evidence type="ECO:0000313" key="5">
    <source>
        <dbReference type="Proteomes" id="UP000518752"/>
    </source>
</evidence>
<keyword evidence="2" id="KW-0560">Oxidoreductase</keyword>
<dbReference type="Gene3D" id="3.40.50.720">
    <property type="entry name" value="NAD(P)-binding Rossmann-like Domain"/>
    <property type="match status" value="1"/>
</dbReference>
<gene>
    <name evidence="4" type="ORF">D9757_012375</name>
</gene>
<dbReference type="Proteomes" id="UP000518752">
    <property type="component" value="Unassembled WGS sequence"/>
</dbReference>
<keyword evidence="5" id="KW-1185">Reference proteome</keyword>
<dbReference type="GO" id="GO:0016491">
    <property type="term" value="F:oxidoreductase activity"/>
    <property type="evidence" value="ECO:0007669"/>
    <property type="project" value="UniProtKB-KW"/>
</dbReference>
<dbReference type="Gene3D" id="3.90.25.10">
    <property type="entry name" value="UDP-galactose 4-epimerase, domain 1"/>
    <property type="match status" value="1"/>
</dbReference>
<dbReference type="PANTHER" id="PTHR47706">
    <property type="entry name" value="NMRA-LIKE FAMILY PROTEIN"/>
    <property type="match status" value="1"/>
</dbReference>
<dbReference type="InterPro" id="IPR008030">
    <property type="entry name" value="NmrA-like"/>
</dbReference>
<dbReference type="AlphaFoldDB" id="A0A8H5GJU3"/>
<name>A0A8H5GJU3_9AGAR</name>
<sequence>MSPSRRTIAIVGAGFIGTPIARALLDSTYDPKIIILTRPESSGKSLPGIDISSIPTVPVDFTNVAAVTKVFKDHHVDIVVSTVNDTGIAIAQYRLADAAKASGTVKLFVPSEWGMPTEGAKAHGEENSFAAKDQFAKYLKSIELPFTRIYTGLFFGFIQWILGADVNGKANILGQGEAKFSATSEADIGGFTAHILTALPLDSPHLVNQSLRVEGDRVSLHDLARIYEKPVVHVREGEQIPGNTEWEKTIKTALQVEVEAGRASCGWNRATGKDEGTAGSANKLWEGHIWNKVQKP</sequence>
<protein>
    <recommendedName>
        <fullName evidence="3">NmrA-like domain-containing protein</fullName>
    </recommendedName>
</protein>
<feature type="domain" description="NmrA-like" evidence="3">
    <location>
        <begin position="6"/>
        <end position="286"/>
    </location>
</feature>
<evidence type="ECO:0000256" key="2">
    <source>
        <dbReference type="ARBA" id="ARBA00023002"/>
    </source>
</evidence>
<dbReference type="OrthoDB" id="5283654at2759"/>
<evidence type="ECO:0000313" key="4">
    <source>
        <dbReference type="EMBL" id="KAF5366074.1"/>
    </source>
</evidence>
<reference evidence="4 5" key="1">
    <citation type="journal article" date="2020" name="ISME J.">
        <title>Uncovering the hidden diversity of litter-decomposition mechanisms in mushroom-forming fungi.</title>
        <authorList>
            <person name="Floudas D."/>
            <person name="Bentzer J."/>
            <person name="Ahren D."/>
            <person name="Johansson T."/>
            <person name="Persson P."/>
            <person name="Tunlid A."/>
        </authorList>
    </citation>
    <scope>NUCLEOTIDE SEQUENCE [LARGE SCALE GENOMIC DNA]</scope>
    <source>
        <strain evidence="4 5">CBS 406.79</strain>
    </source>
</reference>